<organism evidence="12">
    <name type="scientific">Metalysinibacillus saudimassiliensis</name>
    <dbReference type="NCBI Taxonomy" id="1461583"/>
    <lineage>
        <taxon>Bacteria</taxon>
        <taxon>Bacillati</taxon>
        <taxon>Bacillota</taxon>
        <taxon>Bacilli</taxon>
        <taxon>Bacillales</taxon>
        <taxon>Caryophanaceae</taxon>
        <taxon>Metalysinibacillus</taxon>
    </lineage>
</organism>
<evidence type="ECO:0000256" key="7">
    <source>
        <dbReference type="ARBA" id="ARBA00023159"/>
    </source>
</evidence>
<dbReference type="PATRIC" id="fig|1461583.4.peg.1148"/>
<dbReference type="Gene3D" id="3.40.50.2300">
    <property type="match status" value="1"/>
</dbReference>
<evidence type="ECO:0000256" key="9">
    <source>
        <dbReference type="PIRNR" id="PIRNR006171"/>
    </source>
</evidence>
<proteinExistence type="predicted"/>
<evidence type="ECO:0000256" key="2">
    <source>
        <dbReference type="ARBA" id="ARBA00022490"/>
    </source>
</evidence>
<keyword evidence="7 9" id="KW-0010">Activator</keyword>
<dbReference type="InterPro" id="IPR048714">
    <property type="entry name" value="DpiA-like_HTH"/>
</dbReference>
<keyword evidence="2 9" id="KW-0963">Cytoplasm</keyword>
<dbReference type="InterPro" id="IPR051271">
    <property type="entry name" value="2C-system_Tx_regulators"/>
</dbReference>
<dbReference type="GO" id="GO:0003700">
    <property type="term" value="F:DNA-binding transcription factor activity"/>
    <property type="evidence" value="ECO:0007669"/>
    <property type="project" value="InterPro"/>
</dbReference>
<protein>
    <recommendedName>
        <fullName evidence="9">Transcriptional regulatory protein</fullName>
    </recommendedName>
</protein>
<keyword evidence="3 10" id="KW-0597">Phosphoprotein</keyword>
<name>A0A078M7J1_9BACL</name>
<comment type="subcellular location">
    <subcellularLocation>
        <location evidence="1 9">Cytoplasm</location>
    </subcellularLocation>
</comment>
<keyword evidence="4 9" id="KW-0902">Two-component regulatory system</keyword>
<dbReference type="GO" id="GO:0003677">
    <property type="term" value="F:DNA binding"/>
    <property type="evidence" value="ECO:0007669"/>
    <property type="project" value="UniProtKB-KW"/>
</dbReference>
<evidence type="ECO:0000313" key="12">
    <source>
        <dbReference type="EMBL" id="CEA02264.1"/>
    </source>
</evidence>
<dbReference type="HOGENOM" id="CLU_000445_39_0_9"/>
<evidence type="ECO:0000256" key="8">
    <source>
        <dbReference type="ARBA" id="ARBA00023163"/>
    </source>
</evidence>
<dbReference type="InterPro" id="IPR011006">
    <property type="entry name" value="CheY-like_superfamily"/>
</dbReference>
<dbReference type="PROSITE" id="PS50110">
    <property type="entry name" value="RESPONSE_REGULATORY"/>
    <property type="match status" value="1"/>
</dbReference>
<dbReference type="AlphaFoldDB" id="A0A078M7J1"/>
<dbReference type="GO" id="GO:0000156">
    <property type="term" value="F:phosphorelay response regulator activity"/>
    <property type="evidence" value="ECO:0007669"/>
    <property type="project" value="TreeGrafter"/>
</dbReference>
<dbReference type="Pfam" id="PF20714">
    <property type="entry name" value="HTH_64"/>
    <property type="match status" value="1"/>
</dbReference>
<keyword evidence="5 9" id="KW-0805">Transcription regulation</keyword>
<dbReference type="InterPro" id="IPR024187">
    <property type="entry name" value="Sig_transdc_resp-reg_cit/mal"/>
</dbReference>
<feature type="domain" description="Response regulatory" evidence="11">
    <location>
        <begin position="15"/>
        <end position="132"/>
    </location>
</feature>
<dbReference type="PANTHER" id="PTHR45526">
    <property type="entry name" value="TRANSCRIPTIONAL REGULATORY PROTEIN DPIA"/>
    <property type="match status" value="1"/>
</dbReference>
<reference evidence="12" key="1">
    <citation type="submission" date="2014-07" db="EMBL/GenBank/DDBJ databases">
        <authorList>
            <person name="Urmite Genomes Urmite Genomes"/>
        </authorList>
    </citation>
    <scope>NUCLEOTIDE SEQUENCE</scope>
    <source>
        <strain evidence="12">13S34_air</strain>
    </source>
</reference>
<keyword evidence="8 9" id="KW-0804">Transcription</keyword>
<dbReference type="PANTHER" id="PTHR45526:SF1">
    <property type="entry name" value="TRANSCRIPTIONAL REGULATORY PROTEIN DCUR-RELATED"/>
    <property type="match status" value="1"/>
</dbReference>
<dbReference type="SMART" id="SM00448">
    <property type="entry name" value="REC"/>
    <property type="match status" value="1"/>
</dbReference>
<sequence>MLYYYSAKGELTMYDVVIVEDDFYVASLHKKYVEQHADFNVVYSARTGAEVLAYLATHPAPHLILLDRYIPDVVELDLLWTLRTMYKSVDIIMITAAKDGEMIRQVLRAGVLDYLIKPVELTRFTASLERFAARTHQLQQGQLGQQMIDALLGITHETKEQQQYPKGIDASTLHKVEAALQVAEQGLTAVALAATLGMSRSTARRYLEYLVSVNRLVAELQYGDVGRPERHYKKL</sequence>
<dbReference type="EMBL" id="LN483074">
    <property type="protein sequence ID" value="CEA02264.1"/>
    <property type="molecule type" value="Genomic_DNA"/>
</dbReference>
<dbReference type="SUPFAM" id="SSF52172">
    <property type="entry name" value="CheY-like"/>
    <property type="match status" value="1"/>
</dbReference>
<evidence type="ECO:0000259" key="11">
    <source>
        <dbReference type="PROSITE" id="PS50110"/>
    </source>
</evidence>
<evidence type="ECO:0000256" key="10">
    <source>
        <dbReference type="PROSITE-ProRule" id="PRU00169"/>
    </source>
</evidence>
<dbReference type="PIRSF" id="PIRSF006171">
    <property type="entry name" value="RR_citrat_malat"/>
    <property type="match status" value="1"/>
</dbReference>
<dbReference type="Pfam" id="PF00072">
    <property type="entry name" value="Response_reg"/>
    <property type="match status" value="1"/>
</dbReference>
<evidence type="ECO:0000256" key="6">
    <source>
        <dbReference type="ARBA" id="ARBA00023125"/>
    </source>
</evidence>
<dbReference type="InterPro" id="IPR001789">
    <property type="entry name" value="Sig_transdc_resp-reg_receiver"/>
</dbReference>
<keyword evidence="6 9" id="KW-0238">DNA-binding</keyword>
<evidence type="ECO:0000256" key="1">
    <source>
        <dbReference type="ARBA" id="ARBA00004496"/>
    </source>
</evidence>
<feature type="modified residue" description="4-aspartylphosphate" evidence="10">
    <location>
        <position position="67"/>
    </location>
</feature>
<evidence type="ECO:0000256" key="3">
    <source>
        <dbReference type="ARBA" id="ARBA00022553"/>
    </source>
</evidence>
<evidence type="ECO:0000256" key="4">
    <source>
        <dbReference type="ARBA" id="ARBA00023012"/>
    </source>
</evidence>
<gene>
    <name evidence="12" type="primary">citT_2</name>
    <name evidence="12" type="ORF">BN1050_01190</name>
</gene>
<accession>A0A078M7J1</accession>
<evidence type="ECO:0000256" key="5">
    <source>
        <dbReference type="ARBA" id="ARBA00023015"/>
    </source>
</evidence>
<dbReference type="GO" id="GO:0005737">
    <property type="term" value="C:cytoplasm"/>
    <property type="evidence" value="ECO:0007669"/>
    <property type="project" value="UniProtKB-SubCell"/>
</dbReference>